<reference evidence="1" key="1">
    <citation type="submission" date="2022-10" db="EMBL/GenBank/DDBJ databases">
        <title>The complete genomes of actinobacterial strains from the NBC collection.</title>
        <authorList>
            <person name="Joergensen T.S."/>
            <person name="Alvarez Arevalo M."/>
            <person name="Sterndorff E.B."/>
            <person name="Faurdal D."/>
            <person name="Vuksanovic O."/>
            <person name="Mourched A.-S."/>
            <person name="Charusanti P."/>
            <person name="Shaw S."/>
            <person name="Blin K."/>
            <person name="Weber T."/>
        </authorList>
    </citation>
    <scope>NUCLEOTIDE SEQUENCE</scope>
    <source>
        <strain evidence="1">NBC_00222</strain>
    </source>
</reference>
<evidence type="ECO:0000313" key="2">
    <source>
        <dbReference type="Proteomes" id="UP001432222"/>
    </source>
</evidence>
<dbReference type="Proteomes" id="UP001432222">
    <property type="component" value="Chromosome"/>
</dbReference>
<proteinExistence type="predicted"/>
<evidence type="ECO:0008006" key="3">
    <source>
        <dbReference type="Google" id="ProtNLM"/>
    </source>
</evidence>
<dbReference type="EMBL" id="CP108110">
    <property type="protein sequence ID" value="WUQ81614.1"/>
    <property type="molecule type" value="Genomic_DNA"/>
</dbReference>
<sequence length="148" mass="15835">MPSPHRPATGPVDYAAFVELHRHGYERYARARLGDRSLAATVVARVLRRAELSWSAALRGDPAALTWDVLRESVTTARAEAADAPADDLHRALPDRPADAALLHERLGLAPKAAAALMGLGEPELQVQLRAARRILAELDPGGRNGGA</sequence>
<name>A0ABZ1TUT2_9ACTN</name>
<dbReference type="RefSeq" id="WP_328952690.1">
    <property type="nucleotide sequence ID" value="NZ_CP108110.1"/>
</dbReference>
<organism evidence="1 2">
    <name type="scientific">Kitasatospora purpeofusca</name>
    <dbReference type="NCBI Taxonomy" id="67352"/>
    <lineage>
        <taxon>Bacteria</taxon>
        <taxon>Bacillati</taxon>
        <taxon>Actinomycetota</taxon>
        <taxon>Actinomycetes</taxon>
        <taxon>Kitasatosporales</taxon>
        <taxon>Streptomycetaceae</taxon>
        <taxon>Kitasatospora</taxon>
    </lineage>
</organism>
<protein>
    <recommendedName>
        <fullName evidence="3">DNA-directed RNA polymerase specialized sigma24 family protein</fullName>
    </recommendedName>
</protein>
<accession>A0ABZ1TUT2</accession>
<evidence type="ECO:0000313" key="1">
    <source>
        <dbReference type="EMBL" id="WUQ81614.1"/>
    </source>
</evidence>
<keyword evidence="2" id="KW-1185">Reference proteome</keyword>
<gene>
    <name evidence="1" type="ORF">OHA16_00725</name>
</gene>